<evidence type="ECO:0000313" key="2">
    <source>
        <dbReference type="EMBL" id="QJE03559.1"/>
    </source>
</evidence>
<protein>
    <submittedName>
        <fullName evidence="2">Nuclear transport factor 2 family protein</fullName>
    </submittedName>
</protein>
<dbReference type="Pfam" id="PF14534">
    <property type="entry name" value="DUF4440"/>
    <property type="match status" value="1"/>
</dbReference>
<dbReference type="EMBL" id="CP051685">
    <property type="protein sequence ID" value="QJE03559.1"/>
    <property type="molecule type" value="Genomic_DNA"/>
</dbReference>
<dbReference type="InterPro" id="IPR032710">
    <property type="entry name" value="NTF2-like_dom_sf"/>
</dbReference>
<dbReference type="InterPro" id="IPR027843">
    <property type="entry name" value="DUF4440"/>
</dbReference>
<dbReference type="SUPFAM" id="SSF54427">
    <property type="entry name" value="NTF2-like"/>
    <property type="match status" value="1"/>
</dbReference>
<name>A0A7Z2W289_9BURK</name>
<evidence type="ECO:0000259" key="1">
    <source>
        <dbReference type="Pfam" id="PF14534"/>
    </source>
</evidence>
<accession>A0A7Z2W289</accession>
<keyword evidence="3" id="KW-1185">Reference proteome</keyword>
<dbReference type="KEGG" id="mfy:HH212_23270"/>
<gene>
    <name evidence="2" type="ORF">HH212_23270</name>
</gene>
<feature type="domain" description="DUF4440" evidence="1">
    <location>
        <begin position="20"/>
        <end position="123"/>
    </location>
</feature>
<proteinExistence type="predicted"/>
<sequence>MLATTGAMRVSNADLRVQVADTERAFAATMRARDFDAFGAFLADEAVFLSGDTVLRGHDAVAREWRRFYDGEHAPFTWAPDRVEVVASGTLAYSSGPVYGGDGRQVGRFDSIWRLEAPGRWRIVFERSECLAGVAASCADACPRR</sequence>
<reference evidence="2 3" key="1">
    <citation type="submission" date="2020-04" db="EMBL/GenBank/DDBJ databases">
        <title>Genome sequencing of novel species.</title>
        <authorList>
            <person name="Heo J."/>
            <person name="Kim S.-J."/>
            <person name="Kim J.-S."/>
            <person name="Hong S.-B."/>
            <person name="Kwon S.-W."/>
        </authorList>
    </citation>
    <scope>NUCLEOTIDE SEQUENCE [LARGE SCALE GENOMIC DNA]</scope>
    <source>
        <strain evidence="2 3">GN2-R2</strain>
    </source>
</reference>
<evidence type="ECO:0000313" key="3">
    <source>
        <dbReference type="Proteomes" id="UP000502415"/>
    </source>
</evidence>
<dbReference type="Gene3D" id="3.10.450.50">
    <property type="match status" value="1"/>
</dbReference>
<dbReference type="AlphaFoldDB" id="A0A7Z2W289"/>
<dbReference type="Proteomes" id="UP000502415">
    <property type="component" value="Chromosome"/>
</dbReference>
<organism evidence="2 3">
    <name type="scientific">Massilia forsythiae</name>
    <dbReference type="NCBI Taxonomy" id="2728020"/>
    <lineage>
        <taxon>Bacteria</taxon>
        <taxon>Pseudomonadati</taxon>
        <taxon>Pseudomonadota</taxon>
        <taxon>Betaproteobacteria</taxon>
        <taxon>Burkholderiales</taxon>
        <taxon>Oxalobacteraceae</taxon>
        <taxon>Telluria group</taxon>
        <taxon>Massilia</taxon>
    </lineage>
</organism>